<proteinExistence type="predicted"/>
<name>A0ABU5MVK1_9BACT</name>
<evidence type="ECO:0000313" key="1">
    <source>
        <dbReference type="EMBL" id="MDZ8118266.1"/>
    </source>
</evidence>
<reference evidence="1 2" key="1">
    <citation type="journal article" date="2024" name="Appl. Environ. Microbiol.">
        <title>Pontiella agarivorans sp. nov., a novel marine anaerobic bacterium capable of degrading macroalgal polysaccharides and fixing nitrogen.</title>
        <authorList>
            <person name="Liu N."/>
            <person name="Kivenson V."/>
            <person name="Peng X."/>
            <person name="Cui Z."/>
            <person name="Lankiewicz T.S."/>
            <person name="Gosselin K.M."/>
            <person name="English C.J."/>
            <person name="Blair E.M."/>
            <person name="O'Malley M.A."/>
            <person name="Valentine D.L."/>
        </authorList>
    </citation>
    <scope>NUCLEOTIDE SEQUENCE [LARGE SCALE GENOMIC DNA]</scope>
    <source>
        <strain evidence="1 2">NLcol2</strain>
    </source>
</reference>
<comment type="caution">
    <text evidence="1">The sequence shown here is derived from an EMBL/GenBank/DDBJ whole genome shotgun (WGS) entry which is preliminary data.</text>
</comment>
<organism evidence="1 2">
    <name type="scientific">Pontiella agarivorans</name>
    <dbReference type="NCBI Taxonomy" id="3038953"/>
    <lineage>
        <taxon>Bacteria</taxon>
        <taxon>Pseudomonadati</taxon>
        <taxon>Kiritimatiellota</taxon>
        <taxon>Kiritimatiellia</taxon>
        <taxon>Kiritimatiellales</taxon>
        <taxon>Pontiellaceae</taxon>
        <taxon>Pontiella</taxon>
    </lineage>
</organism>
<dbReference type="EMBL" id="JARVCO010000007">
    <property type="protein sequence ID" value="MDZ8118266.1"/>
    <property type="molecule type" value="Genomic_DNA"/>
</dbReference>
<sequence>MKQKLHQIFLMLPLWAFSSDNLSINQSVELSWGANTGYVYQVQYCTNLTEDLWFNLGDPIICDTTNISAFNSTKNSSKRYYRVTALGSNSDNSSMFGVYEFGDFPNPGTERWSFFSDGRFINQIVSDVNIVSFGEFAYSDHSLFLQIDFSTDDEQTDTMKLISPVSISDGNLSFGDKELNYNSAVMQEMASSSFWSDNFGFGDQETTPE</sequence>
<dbReference type="RefSeq" id="WP_322608064.1">
    <property type="nucleotide sequence ID" value="NZ_JARVCO010000007.1"/>
</dbReference>
<gene>
    <name evidence="1" type="ORF">P9H32_06445</name>
</gene>
<keyword evidence="2" id="KW-1185">Reference proteome</keyword>
<accession>A0ABU5MVK1</accession>
<evidence type="ECO:0000313" key="2">
    <source>
        <dbReference type="Proteomes" id="UP001290861"/>
    </source>
</evidence>
<dbReference type="Proteomes" id="UP001290861">
    <property type="component" value="Unassembled WGS sequence"/>
</dbReference>
<protein>
    <submittedName>
        <fullName evidence="1">Uncharacterized protein</fullName>
    </submittedName>
</protein>